<dbReference type="AlphaFoldDB" id="A0A2T0XGV6"/>
<dbReference type="EMBL" id="PVTV01000013">
    <property type="protein sequence ID" value="PRY98183.1"/>
    <property type="molecule type" value="Genomic_DNA"/>
</dbReference>
<dbReference type="PANTHER" id="PTHR44688">
    <property type="entry name" value="DNA-BINDING TRANSCRIPTIONAL ACTIVATOR DEVR_DOSR"/>
    <property type="match status" value="1"/>
</dbReference>
<dbReference type="InterPro" id="IPR000792">
    <property type="entry name" value="Tscrpt_reg_LuxR_C"/>
</dbReference>
<sequence length="190" mass="21366">MTPYISVELDFLNALRSPVFIKNMASVYVYCNRSFETFLGLSSEQILNQTSFKAASSSFTEIDIASDHDVWQTRACHRYVSTVEYSDRLINVEVIKVPWLDDSKQMIGLIGTVTILSETIQSEWSNKLTQREKDVLKLLMTGSPVKKIADILGISSYTVNDHLKSIYRKLGVHSKGAALYKMAGDKEALS</sequence>
<evidence type="ECO:0000256" key="1">
    <source>
        <dbReference type="ARBA" id="ARBA00023015"/>
    </source>
</evidence>
<name>A0A2T0XGV6_9BURK</name>
<dbReference type="InterPro" id="IPR000014">
    <property type="entry name" value="PAS"/>
</dbReference>
<dbReference type="InterPro" id="IPR013656">
    <property type="entry name" value="PAS_4"/>
</dbReference>
<keyword evidence="1" id="KW-0805">Transcription regulation</keyword>
<dbReference type="RefSeq" id="WP_259673521.1">
    <property type="nucleotide sequence ID" value="NZ_PVTV01000013.1"/>
</dbReference>
<evidence type="ECO:0000313" key="7">
    <source>
        <dbReference type="Proteomes" id="UP000238308"/>
    </source>
</evidence>
<proteinExistence type="predicted"/>
<dbReference type="PANTHER" id="PTHR44688:SF16">
    <property type="entry name" value="DNA-BINDING TRANSCRIPTIONAL ACTIVATOR DEVR_DOSR"/>
    <property type="match status" value="1"/>
</dbReference>
<dbReference type="InterPro" id="IPR036388">
    <property type="entry name" value="WH-like_DNA-bd_sf"/>
</dbReference>
<keyword evidence="3" id="KW-0804">Transcription</keyword>
<feature type="domain" description="HTH luxR-type" evidence="4">
    <location>
        <begin position="121"/>
        <end position="186"/>
    </location>
</feature>
<dbReference type="SUPFAM" id="SSF46894">
    <property type="entry name" value="C-terminal effector domain of the bipartite response regulators"/>
    <property type="match status" value="1"/>
</dbReference>
<evidence type="ECO:0000256" key="3">
    <source>
        <dbReference type="ARBA" id="ARBA00023163"/>
    </source>
</evidence>
<organism evidence="6 7">
    <name type="scientific">Jezberella montanilacus</name>
    <dbReference type="NCBI Taxonomy" id="323426"/>
    <lineage>
        <taxon>Bacteria</taxon>
        <taxon>Pseudomonadati</taxon>
        <taxon>Pseudomonadota</taxon>
        <taxon>Betaproteobacteria</taxon>
        <taxon>Burkholderiales</taxon>
        <taxon>Alcaligenaceae</taxon>
        <taxon>Jezberella</taxon>
    </lineage>
</organism>
<accession>A0A2T0XGV6</accession>
<evidence type="ECO:0000256" key="2">
    <source>
        <dbReference type="ARBA" id="ARBA00023125"/>
    </source>
</evidence>
<dbReference type="Proteomes" id="UP000238308">
    <property type="component" value="Unassembled WGS sequence"/>
</dbReference>
<feature type="domain" description="PAS" evidence="5">
    <location>
        <begin position="12"/>
        <end position="52"/>
    </location>
</feature>
<dbReference type="Gene3D" id="3.30.450.20">
    <property type="entry name" value="PAS domain"/>
    <property type="match status" value="1"/>
</dbReference>
<dbReference type="Gene3D" id="1.10.10.10">
    <property type="entry name" value="Winged helix-like DNA-binding domain superfamily/Winged helix DNA-binding domain"/>
    <property type="match status" value="1"/>
</dbReference>
<evidence type="ECO:0000259" key="4">
    <source>
        <dbReference type="PROSITE" id="PS50043"/>
    </source>
</evidence>
<dbReference type="GO" id="GO:0006355">
    <property type="term" value="P:regulation of DNA-templated transcription"/>
    <property type="evidence" value="ECO:0007669"/>
    <property type="project" value="InterPro"/>
</dbReference>
<evidence type="ECO:0000313" key="6">
    <source>
        <dbReference type="EMBL" id="PRY98183.1"/>
    </source>
</evidence>
<keyword evidence="7" id="KW-1185">Reference proteome</keyword>
<dbReference type="GO" id="GO:0003677">
    <property type="term" value="F:DNA binding"/>
    <property type="evidence" value="ECO:0007669"/>
    <property type="project" value="UniProtKB-KW"/>
</dbReference>
<dbReference type="SUPFAM" id="SSF55785">
    <property type="entry name" value="PYP-like sensor domain (PAS domain)"/>
    <property type="match status" value="1"/>
</dbReference>
<reference evidence="6 7" key="1">
    <citation type="submission" date="2018-03" db="EMBL/GenBank/DDBJ databases">
        <title>Genomic Encyclopedia of Type Strains, Phase III (KMG-III): the genomes of soil and plant-associated and newly described type strains.</title>
        <authorList>
            <person name="Whitman W."/>
        </authorList>
    </citation>
    <scope>NUCLEOTIDE SEQUENCE [LARGE SCALE GENOMIC DNA]</scope>
    <source>
        <strain evidence="6 7">MWH-P2sevCIIIb</strain>
    </source>
</reference>
<dbReference type="SMART" id="SM00421">
    <property type="entry name" value="HTH_LUXR"/>
    <property type="match status" value="1"/>
</dbReference>
<keyword evidence="2" id="KW-0238">DNA-binding</keyword>
<dbReference type="Pfam" id="PF00196">
    <property type="entry name" value="GerE"/>
    <property type="match status" value="1"/>
</dbReference>
<dbReference type="PRINTS" id="PR00038">
    <property type="entry name" value="HTHLUXR"/>
</dbReference>
<dbReference type="InterPro" id="IPR035965">
    <property type="entry name" value="PAS-like_dom_sf"/>
</dbReference>
<dbReference type="PROSITE" id="PS50112">
    <property type="entry name" value="PAS"/>
    <property type="match status" value="1"/>
</dbReference>
<dbReference type="PROSITE" id="PS50043">
    <property type="entry name" value="HTH_LUXR_2"/>
    <property type="match status" value="1"/>
</dbReference>
<evidence type="ECO:0000259" key="5">
    <source>
        <dbReference type="PROSITE" id="PS50112"/>
    </source>
</evidence>
<dbReference type="InterPro" id="IPR016032">
    <property type="entry name" value="Sig_transdc_resp-reg_C-effctor"/>
</dbReference>
<comment type="caution">
    <text evidence="6">The sequence shown here is derived from an EMBL/GenBank/DDBJ whole genome shotgun (WGS) entry which is preliminary data.</text>
</comment>
<dbReference type="Pfam" id="PF08448">
    <property type="entry name" value="PAS_4"/>
    <property type="match status" value="1"/>
</dbReference>
<protein>
    <submittedName>
        <fullName evidence="6">PAS domain-containing protein</fullName>
    </submittedName>
</protein>
<dbReference type="PROSITE" id="PS00622">
    <property type="entry name" value="HTH_LUXR_1"/>
    <property type="match status" value="1"/>
</dbReference>
<dbReference type="CDD" id="cd06170">
    <property type="entry name" value="LuxR_C_like"/>
    <property type="match status" value="1"/>
</dbReference>
<gene>
    <name evidence="6" type="ORF">BCM14_1900</name>
</gene>